<accession>A0AAV2YXB2</accession>
<feature type="domain" description="GRIP" evidence="7">
    <location>
        <begin position="495"/>
        <end position="545"/>
    </location>
</feature>
<dbReference type="Gene3D" id="1.10.220.60">
    <property type="entry name" value="GRIP domain"/>
    <property type="match status" value="1"/>
</dbReference>
<dbReference type="InterPro" id="IPR012580">
    <property type="entry name" value="NUC153"/>
</dbReference>
<dbReference type="EMBL" id="DAKRPA010000143">
    <property type="protein sequence ID" value="DAZ97199.1"/>
    <property type="molecule type" value="Genomic_DNA"/>
</dbReference>
<proteinExistence type="inferred from homology"/>
<comment type="similarity">
    <text evidence="2">Belongs to the ESF1 family.</text>
</comment>
<feature type="region of interest" description="Disordered" evidence="6">
    <location>
        <begin position="986"/>
        <end position="1058"/>
    </location>
</feature>
<feature type="compositionally biased region" description="Basic and acidic residues" evidence="6">
    <location>
        <begin position="1049"/>
        <end position="1058"/>
    </location>
</feature>
<feature type="compositionally biased region" description="Basic and acidic residues" evidence="6">
    <location>
        <begin position="85"/>
        <end position="98"/>
    </location>
</feature>
<feature type="region of interest" description="Disordered" evidence="6">
    <location>
        <begin position="629"/>
        <end position="749"/>
    </location>
</feature>
<reference evidence="8" key="2">
    <citation type="journal article" date="2023" name="Microbiol Resour">
        <title>Decontamination and Annotation of the Draft Genome Sequence of the Oomycete Lagenidium giganteum ARSEF 373.</title>
        <authorList>
            <person name="Morgan W.R."/>
            <person name="Tartar A."/>
        </authorList>
    </citation>
    <scope>NUCLEOTIDE SEQUENCE</scope>
    <source>
        <strain evidence="8">ARSEF 373</strain>
    </source>
</reference>
<evidence type="ECO:0000313" key="8">
    <source>
        <dbReference type="EMBL" id="DAZ97199.1"/>
    </source>
</evidence>
<feature type="compositionally biased region" description="Acidic residues" evidence="6">
    <location>
        <begin position="632"/>
        <end position="657"/>
    </location>
</feature>
<dbReference type="InterPro" id="IPR039754">
    <property type="entry name" value="Esf1"/>
</dbReference>
<feature type="compositionally biased region" description="Polar residues" evidence="6">
    <location>
        <begin position="1152"/>
        <end position="1164"/>
    </location>
</feature>
<feature type="non-terminal residue" evidence="8">
    <location>
        <position position="1"/>
    </location>
</feature>
<evidence type="ECO:0000256" key="5">
    <source>
        <dbReference type="SAM" id="Coils"/>
    </source>
</evidence>
<dbReference type="InterPro" id="IPR000237">
    <property type="entry name" value="GRIP_dom"/>
</dbReference>
<organism evidence="8 9">
    <name type="scientific">Lagenidium giganteum</name>
    <dbReference type="NCBI Taxonomy" id="4803"/>
    <lineage>
        <taxon>Eukaryota</taxon>
        <taxon>Sar</taxon>
        <taxon>Stramenopiles</taxon>
        <taxon>Oomycota</taxon>
        <taxon>Peronosporomycetes</taxon>
        <taxon>Pythiales</taxon>
        <taxon>Pythiaceae</taxon>
    </lineage>
</organism>
<dbReference type="PANTHER" id="PTHR12202">
    <property type="entry name" value="ESF1 HOMOLOG"/>
    <property type="match status" value="1"/>
</dbReference>
<evidence type="ECO:0000256" key="6">
    <source>
        <dbReference type="SAM" id="MobiDB-lite"/>
    </source>
</evidence>
<feature type="coiled-coil region" evidence="5">
    <location>
        <begin position="419"/>
        <end position="446"/>
    </location>
</feature>
<feature type="compositionally biased region" description="Basic and acidic residues" evidence="6">
    <location>
        <begin position="558"/>
        <end position="578"/>
    </location>
</feature>
<dbReference type="AlphaFoldDB" id="A0AAV2YXB2"/>
<gene>
    <name evidence="8" type="ORF">N0F65_003830</name>
</gene>
<dbReference type="Pfam" id="PF25121">
    <property type="entry name" value="RRM_ESF1"/>
    <property type="match status" value="2"/>
</dbReference>
<comment type="subcellular location">
    <subcellularLocation>
        <location evidence="1">Nucleus</location>
        <location evidence="1">Nucleolus</location>
    </subcellularLocation>
</comment>
<feature type="coiled-coil region" evidence="5">
    <location>
        <begin position="257"/>
        <end position="395"/>
    </location>
</feature>
<feature type="region of interest" description="Disordered" evidence="6">
    <location>
        <begin position="545"/>
        <end position="586"/>
    </location>
</feature>
<comment type="caution">
    <text evidence="8">The sequence shown here is derived from an EMBL/GenBank/DDBJ whole genome shotgun (WGS) entry which is preliminary data.</text>
</comment>
<evidence type="ECO:0000256" key="4">
    <source>
        <dbReference type="ARBA" id="ARBA00023242"/>
    </source>
</evidence>
<feature type="region of interest" description="Disordered" evidence="6">
    <location>
        <begin position="1"/>
        <end position="106"/>
    </location>
</feature>
<feature type="compositionally biased region" description="Acidic residues" evidence="6">
    <location>
        <begin position="821"/>
        <end position="834"/>
    </location>
</feature>
<evidence type="ECO:0000259" key="7">
    <source>
        <dbReference type="PROSITE" id="PS50913"/>
    </source>
</evidence>
<sequence>GRVDMATVGATDMEAAGAADDVLVEAVDTVPQDQPVDTADDAPEDAAVAENRSHDPPAPANTDDGSETGAVDPAEPVEKSSVASEAKEEDKPATDDKPAATSAPDTRDLLLQLRVWKERSSRMEMLLAKQSAKIQEMDETESKLKRLLAMAKRSIDNSKQEITEKDNIIEKLRAEAAKAAKTQQSWKPDTCTRDPRRILNKVAQGNVLWCLVEYASENDDDKYEVGWHRFNSEEEIKRYASRAVGEPLVTPELSLTPHEAEKVRKDLKEEIDRVQEEFRRYRVRAEITRKQKDAELRKMSFSAMTRQAEQISETDLTAELQSARAQIRRLTKDQAEAEERESEWRRKFEKLMKDYEKISGTMGETILAMEWRERYEQAVREKEDLEAKMNEMKLLVDNHGGGGGSSDLQALRHEFAAYRQRALNAVEQKERELHEVQAQYQEHNGGGGSGSNSRTASLRDAVLARTSAGTNRGIGNGAPSLSRMSSSSSLGGFETPNATTQNEYLKNIVYKYMITDQAEGKEHMEKAIATVLNFTPAELTAIQPRTATATATSSMSDLRNKKEVKDARFQKVHNDPRFARSSNRKNKLQIDKRFESLLKDKKFQSTQGKFDKYGRRIDKKENELKKFYRLDNDEDAAEAEEDEEVDGSSSSDDEEAEVAAKPAMGKASAKTKAKQPEDASSSSEDEDAEQDDDEEGEEKSEELTRLEYLNKMARGELGSDSSDSSSDEEDEEMAEEMEEEKEDVPLGEETRRFAILNCDWSRIRAVDILALCQSFAPATGTVKDVTIYPSDYGLEKMKEEEKYGPQGLWDDKKAETKKDESADEEEDKDEEDKEDDKAEKEEEKEEKEDDDSSDDEADEAQDEDYDSDDPLGVKKTVTSEDAEGFDPEKLRKYELQKLKYYYAVVTCDSVKTASVIYENCDQLEYETSSNLLDLRYVPDDMEFKNPPKESCQSVPETYKPAIFATNVLQTTDVKLTWEEANETPYERYQREKKQEKNKKLHEKRAKQKEQEREQKEILKQAKRKGKKGLSEQAKLLREAVADSDDDSDADRNFDMKKIAVNEKAKKLRGKRKVKELKKLDKKSGLQEGFEFDAADPRFSALYQKGSQFQLDPTDPKFKKTEATDAIFSERRKRNEQAATNAKASANSKQNEEQQSTDNGGSSLQAMVKNLKRKAEQQQQGQKRKQKK</sequence>
<feature type="compositionally biased region" description="Low complexity" evidence="6">
    <location>
        <begin position="480"/>
        <end position="490"/>
    </location>
</feature>
<keyword evidence="9" id="KW-1185">Reference proteome</keyword>
<protein>
    <recommendedName>
        <fullName evidence="7">GRIP domain-containing protein</fullName>
    </recommendedName>
</protein>
<dbReference type="PROSITE" id="PS50913">
    <property type="entry name" value="GRIP"/>
    <property type="match status" value="1"/>
</dbReference>
<feature type="compositionally biased region" description="Acidic residues" evidence="6">
    <location>
        <begin position="683"/>
        <end position="700"/>
    </location>
</feature>
<evidence type="ECO:0000256" key="2">
    <source>
        <dbReference type="ARBA" id="ARBA00009087"/>
    </source>
</evidence>
<keyword evidence="3 5" id="KW-0175">Coiled coil</keyword>
<dbReference type="Pfam" id="PF01465">
    <property type="entry name" value="GRIP"/>
    <property type="match status" value="1"/>
</dbReference>
<dbReference type="PANTHER" id="PTHR12202:SF0">
    <property type="entry name" value="ESF1 HOMOLOG"/>
    <property type="match status" value="1"/>
</dbReference>
<name>A0AAV2YXB2_9STRA</name>
<feature type="compositionally biased region" description="Acidic residues" evidence="6">
    <location>
        <begin position="725"/>
        <end position="746"/>
    </location>
</feature>
<feature type="compositionally biased region" description="Basic and acidic residues" evidence="6">
    <location>
        <begin position="1007"/>
        <end position="1019"/>
    </location>
</feature>
<feature type="region of interest" description="Disordered" evidence="6">
    <location>
        <begin position="469"/>
        <end position="495"/>
    </location>
</feature>
<dbReference type="GO" id="GO:0005730">
    <property type="term" value="C:nucleolus"/>
    <property type="evidence" value="ECO:0007669"/>
    <property type="project" value="UniProtKB-SubCell"/>
</dbReference>
<evidence type="ECO:0000256" key="3">
    <source>
        <dbReference type="ARBA" id="ARBA00023054"/>
    </source>
</evidence>
<dbReference type="InterPro" id="IPR056750">
    <property type="entry name" value="RRM_ESF1"/>
</dbReference>
<dbReference type="FunFam" id="1.10.220.60:FF:000004">
    <property type="entry name" value="GG17233"/>
    <property type="match status" value="1"/>
</dbReference>
<keyword evidence="4" id="KW-0539">Nucleus</keyword>
<reference evidence="8" key="1">
    <citation type="submission" date="2022-11" db="EMBL/GenBank/DDBJ databases">
        <authorList>
            <person name="Morgan W.R."/>
            <person name="Tartar A."/>
        </authorList>
    </citation>
    <scope>NUCLEOTIDE SEQUENCE</scope>
    <source>
        <strain evidence="8">ARSEF 373</strain>
    </source>
</reference>
<feature type="region of interest" description="Disordered" evidence="6">
    <location>
        <begin position="793"/>
        <end position="880"/>
    </location>
</feature>
<feature type="compositionally biased region" description="Basic and acidic residues" evidence="6">
    <location>
        <begin position="793"/>
        <end position="820"/>
    </location>
</feature>
<dbReference type="SMART" id="SM00755">
    <property type="entry name" value="Grip"/>
    <property type="match status" value="1"/>
</dbReference>
<feature type="compositionally biased region" description="Basic residues" evidence="6">
    <location>
        <begin position="995"/>
        <end position="1006"/>
    </location>
</feature>
<dbReference type="GO" id="GO:0003723">
    <property type="term" value="F:RNA binding"/>
    <property type="evidence" value="ECO:0007669"/>
    <property type="project" value="TreeGrafter"/>
</dbReference>
<feature type="compositionally biased region" description="Acidic residues" evidence="6">
    <location>
        <begin position="842"/>
        <end position="869"/>
    </location>
</feature>
<feature type="compositionally biased region" description="Low complexity" evidence="6">
    <location>
        <begin position="1136"/>
        <end position="1148"/>
    </location>
</feature>
<evidence type="ECO:0000313" key="9">
    <source>
        <dbReference type="Proteomes" id="UP001146120"/>
    </source>
</evidence>
<feature type="coiled-coil region" evidence="5">
    <location>
        <begin position="137"/>
        <end position="175"/>
    </location>
</feature>
<dbReference type="GO" id="GO:0006364">
    <property type="term" value="P:rRNA processing"/>
    <property type="evidence" value="ECO:0007669"/>
    <property type="project" value="InterPro"/>
</dbReference>
<feature type="region of interest" description="Disordered" evidence="6">
    <location>
        <begin position="1128"/>
        <end position="1187"/>
    </location>
</feature>
<dbReference type="Proteomes" id="UP001146120">
    <property type="component" value="Unassembled WGS sequence"/>
</dbReference>
<dbReference type="Pfam" id="PF08159">
    <property type="entry name" value="NUC153"/>
    <property type="match status" value="1"/>
</dbReference>
<evidence type="ECO:0000256" key="1">
    <source>
        <dbReference type="ARBA" id="ARBA00004604"/>
    </source>
</evidence>